<name>A0ABU0X948_9PSEU</name>
<dbReference type="EMBL" id="NSDM01000020">
    <property type="protein sequence ID" value="MDQ2588650.1"/>
    <property type="molecule type" value="Genomic_DNA"/>
</dbReference>
<reference evidence="3 4" key="1">
    <citation type="submission" date="2017-06" db="EMBL/GenBank/DDBJ databases">
        <title>Cultured bacterium strain Saccharothrix yanglingensis Hhs.015.</title>
        <authorList>
            <person name="Xia Y."/>
        </authorList>
    </citation>
    <scope>NUCLEOTIDE SEQUENCE [LARGE SCALE GENOMIC DNA]</scope>
    <source>
        <strain evidence="3 4">Hhs.015</strain>
    </source>
</reference>
<organism evidence="3 4">
    <name type="scientific">Saccharothrix yanglingensis</name>
    <dbReference type="NCBI Taxonomy" id="659496"/>
    <lineage>
        <taxon>Bacteria</taxon>
        <taxon>Bacillati</taxon>
        <taxon>Actinomycetota</taxon>
        <taxon>Actinomycetes</taxon>
        <taxon>Pseudonocardiales</taxon>
        <taxon>Pseudonocardiaceae</taxon>
        <taxon>Saccharothrix</taxon>
    </lineage>
</organism>
<evidence type="ECO:0000313" key="3">
    <source>
        <dbReference type="EMBL" id="MDQ2588650.1"/>
    </source>
</evidence>
<evidence type="ECO:0008006" key="5">
    <source>
        <dbReference type="Google" id="ProtNLM"/>
    </source>
</evidence>
<evidence type="ECO:0000256" key="1">
    <source>
        <dbReference type="SAM" id="MobiDB-lite"/>
    </source>
</evidence>
<feature type="signal peptide" evidence="2">
    <location>
        <begin position="1"/>
        <end position="18"/>
    </location>
</feature>
<feature type="chain" id="PRO_5046824621" description="Secreted protein" evidence="2">
    <location>
        <begin position="19"/>
        <end position="159"/>
    </location>
</feature>
<sequence>MVPLTALLLATACGAVTAGGHAECTEIGTPVGIRVDVGHPDVTAVEIEVCRDGSCATPAVELRPASRAVESTCTGTGRDDSCSARSEPTGGRHGFADVPGLPTTPVAVTARLLDQSGSVLVEREIRVTPDMAYPNGPDCPAGGPQAGISVGADGSITEQ</sequence>
<dbReference type="Proteomes" id="UP001225605">
    <property type="component" value="Unassembled WGS sequence"/>
</dbReference>
<dbReference type="RefSeq" id="WP_306750302.1">
    <property type="nucleotide sequence ID" value="NZ_NSDM01000020.1"/>
</dbReference>
<comment type="caution">
    <text evidence="3">The sequence shown here is derived from an EMBL/GenBank/DDBJ whole genome shotgun (WGS) entry which is preliminary data.</text>
</comment>
<keyword evidence="2" id="KW-0732">Signal</keyword>
<evidence type="ECO:0000313" key="4">
    <source>
        <dbReference type="Proteomes" id="UP001225605"/>
    </source>
</evidence>
<keyword evidence="4" id="KW-1185">Reference proteome</keyword>
<feature type="region of interest" description="Disordered" evidence="1">
    <location>
        <begin position="136"/>
        <end position="159"/>
    </location>
</feature>
<gene>
    <name evidence="3" type="ORF">CKY47_32780</name>
</gene>
<evidence type="ECO:0000256" key="2">
    <source>
        <dbReference type="SAM" id="SignalP"/>
    </source>
</evidence>
<accession>A0ABU0X948</accession>
<proteinExistence type="predicted"/>
<feature type="region of interest" description="Disordered" evidence="1">
    <location>
        <begin position="71"/>
        <end position="98"/>
    </location>
</feature>
<protein>
    <recommendedName>
        <fullName evidence="5">Secreted protein</fullName>
    </recommendedName>
</protein>